<dbReference type="InterPro" id="IPR001810">
    <property type="entry name" value="F-box_dom"/>
</dbReference>
<dbReference type="InterPro" id="IPR012885">
    <property type="entry name" value="F-box_Sdz-33"/>
</dbReference>
<dbReference type="HOGENOM" id="CLU_070667_0_0_1"/>
<dbReference type="PANTHER" id="PTHR21503">
    <property type="entry name" value="F-BOX-CONTAINING HYPOTHETICAL PROTEIN C.ELEGANS"/>
    <property type="match status" value="1"/>
</dbReference>
<gene>
    <name evidence="2" type="ORF">CAEBREN_22811</name>
</gene>
<dbReference type="FunCoup" id="G0P2M7">
    <property type="interactions" value="1876"/>
</dbReference>
<evidence type="ECO:0000313" key="3">
    <source>
        <dbReference type="Proteomes" id="UP000008068"/>
    </source>
</evidence>
<proteinExistence type="predicted"/>
<dbReference type="EMBL" id="GL380028">
    <property type="protein sequence ID" value="EGT43332.1"/>
    <property type="molecule type" value="Genomic_DNA"/>
</dbReference>
<name>G0P2M7_CAEBE</name>
<keyword evidence="3" id="KW-1185">Reference proteome</keyword>
<dbReference type="Proteomes" id="UP000008068">
    <property type="component" value="Unassembled WGS sequence"/>
</dbReference>
<reference evidence="3" key="1">
    <citation type="submission" date="2011-07" db="EMBL/GenBank/DDBJ databases">
        <authorList>
            <consortium name="Caenorhabditis brenneri Sequencing and Analysis Consortium"/>
            <person name="Wilson R.K."/>
        </authorList>
    </citation>
    <scope>NUCLEOTIDE SEQUENCE [LARGE SCALE GENOMIC DNA]</scope>
    <source>
        <strain evidence="3">PB2801</strain>
    </source>
</reference>
<protein>
    <recommendedName>
        <fullName evidence="1">F-box domain-containing protein</fullName>
    </recommendedName>
</protein>
<accession>G0P2M7</accession>
<dbReference type="InParanoid" id="G0P2M7"/>
<dbReference type="PROSITE" id="PS50181">
    <property type="entry name" value="FBOX"/>
    <property type="match status" value="1"/>
</dbReference>
<sequence length="397" mass="46420">MKTSVRDKISSLLNWRRPLHSSFILYNDQCASFPLFFVNLFVLRTSLSFQASIILFVFAEMVLPLFKLPILVIKLVLETMGFIDLFVLTSASSKTKRIVKNLITIRNFRMNIFIKKEAIVFCFQKIGNTNYLNSIYMEPEKNRRDDVFHLKIGTDNVPSTFDETIDRAIVLTIYLKQTIDHVTKLYNTFFEIFKTPLKGINIDLKDVAVETYRSWIKWNNDYFFDSQSLEIVGKSTFHNYIWILKNVRTKNMLYFNVEPTDYPEDPENNEIVNVEAASVYIWFGRWMSMQQLKAIKAESITVRRVSLTDSQINTFLREMKALEVPSYLKKLRVRFNREANPAVVLEGLDVINEDLERPDDVLNQWSFTMANGEKCTAIYAEYEGDIPEFGFEFQVGN</sequence>
<feature type="domain" description="F-box" evidence="1">
    <location>
        <begin position="62"/>
        <end position="108"/>
    </location>
</feature>
<dbReference type="AlphaFoldDB" id="G0P2M7"/>
<evidence type="ECO:0000259" key="1">
    <source>
        <dbReference type="PROSITE" id="PS50181"/>
    </source>
</evidence>
<dbReference type="Pfam" id="PF07735">
    <property type="entry name" value="FBA_2"/>
    <property type="match status" value="1"/>
</dbReference>
<dbReference type="PANTHER" id="PTHR21503:SF8">
    <property type="entry name" value="F-BOX ASSOCIATED DOMAIN-CONTAINING PROTEIN-RELATED"/>
    <property type="match status" value="1"/>
</dbReference>
<dbReference type="Pfam" id="PF00646">
    <property type="entry name" value="F-box"/>
    <property type="match status" value="1"/>
</dbReference>
<organism evidence="3">
    <name type="scientific">Caenorhabditis brenneri</name>
    <name type="common">Nematode worm</name>
    <dbReference type="NCBI Taxonomy" id="135651"/>
    <lineage>
        <taxon>Eukaryota</taxon>
        <taxon>Metazoa</taxon>
        <taxon>Ecdysozoa</taxon>
        <taxon>Nematoda</taxon>
        <taxon>Chromadorea</taxon>
        <taxon>Rhabditida</taxon>
        <taxon>Rhabditina</taxon>
        <taxon>Rhabditomorpha</taxon>
        <taxon>Rhabditoidea</taxon>
        <taxon>Rhabditidae</taxon>
        <taxon>Peloderinae</taxon>
        <taxon>Caenorhabditis</taxon>
    </lineage>
</organism>
<evidence type="ECO:0000313" key="2">
    <source>
        <dbReference type="EMBL" id="EGT43332.1"/>
    </source>
</evidence>